<organism evidence="2">
    <name type="scientific">marine metagenome</name>
    <dbReference type="NCBI Taxonomy" id="408172"/>
    <lineage>
        <taxon>unclassified sequences</taxon>
        <taxon>metagenomes</taxon>
        <taxon>ecological metagenomes</taxon>
    </lineage>
</organism>
<dbReference type="Pfam" id="PF22818">
    <property type="entry name" value="ApeI-like"/>
    <property type="match status" value="1"/>
</dbReference>
<sequence>MEEVETLSSVPETPGKRLTMKLHIPDDLIYLDGHFDQFPVVPGVTQIDWAATFLQHLMPGKNFCIERIEVLKFFKPLRPNDTCWMELEYSSEKGRANFSLYTEDWKLTSGQFVIR</sequence>
<dbReference type="AlphaFoldDB" id="A0A381VKN5"/>
<dbReference type="InterPro" id="IPR016962">
    <property type="entry name" value="Dehydrase_ECs4332_prd"/>
</dbReference>
<dbReference type="InterPro" id="IPR029069">
    <property type="entry name" value="HotDog_dom_sf"/>
</dbReference>
<evidence type="ECO:0000313" key="2">
    <source>
        <dbReference type="EMBL" id="SVA40328.1"/>
    </source>
</evidence>
<accession>A0A381VKN5</accession>
<gene>
    <name evidence="2" type="ORF">METZ01_LOCUS93182</name>
</gene>
<dbReference type="InterPro" id="IPR054545">
    <property type="entry name" value="ApeI-like"/>
</dbReference>
<evidence type="ECO:0000259" key="1">
    <source>
        <dbReference type="Pfam" id="PF22818"/>
    </source>
</evidence>
<dbReference type="SUPFAM" id="SSF54637">
    <property type="entry name" value="Thioesterase/thiol ester dehydrase-isomerase"/>
    <property type="match status" value="1"/>
</dbReference>
<dbReference type="EMBL" id="UINC01008974">
    <property type="protein sequence ID" value="SVA40328.1"/>
    <property type="molecule type" value="Genomic_DNA"/>
</dbReference>
<feature type="domain" description="ApeI dehydratase-like" evidence="1">
    <location>
        <begin position="15"/>
        <end position="110"/>
    </location>
</feature>
<proteinExistence type="predicted"/>
<dbReference type="Gene3D" id="3.10.129.10">
    <property type="entry name" value="Hotdog Thioesterase"/>
    <property type="match status" value="1"/>
</dbReference>
<protein>
    <recommendedName>
        <fullName evidence="1">ApeI dehydratase-like domain-containing protein</fullName>
    </recommendedName>
</protein>
<reference evidence="2" key="1">
    <citation type="submission" date="2018-05" db="EMBL/GenBank/DDBJ databases">
        <authorList>
            <person name="Lanie J.A."/>
            <person name="Ng W.-L."/>
            <person name="Kazmierczak K.M."/>
            <person name="Andrzejewski T.M."/>
            <person name="Davidsen T.M."/>
            <person name="Wayne K.J."/>
            <person name="Tettelin H."/>
            <person name="Glass J.I."/>
            <person name="Rusch D."/>
            <person name="Podicherti R."/>
            <person name="Tsui H.-C.T."/>
            <person name="Winkler M.E."/>
        </authorList>
    </citation>
    <scope>NUCLEOTIDE SEQUENCE</scope>
</reference>
<dbReference type="PIRSF" id="PIRSF030962">
    <property type="entry name" value="Dehydrase_ECs4332_prd"/>
    <property type="match status" value="1"/>
</dbReference>
<name>A0A381VKN5_9ZZZZ</name>